<organism evidence="1 2">
    <name type="scientific">Cercophora scortea</name>
    <dbReference type="NCBI Taxonomy" id="314031"/>
    <lineage>
        <taxon>Eukaryota</taxon>
        <taxon>Fungi</taxon>
        <taxon>Dikarya</taxon>
        <taxon>Ascomycota</taxon>
        <taxon>Pezizomycotina</taxon>
        <taxon>Sordariomycetes</taxon>
        <taxon>Sordariomycetidae</taxon>
        <taxon>Sordariales</taxon>
        <taxon>Lasiosphaeriaceae</taxon>
        <taxon>Cercophora</taxon>
    </lineage>
</organism>
<gene>
    <name evidence="1" type="ORF">B0T19DRAFT_474109</name>
</gene>
<dbReference type="AlphaFoldDB" id="A0AAE0IY81"/>
<accession>A0AAE0IY81</accession>
<protein>
    <submittedName>
        <fullName evidence="1">Uncharacterized protein</fullName>
    </submittedName>
</protein>
<proteinExistence type="predicted"/>
<dbReference type="EMBL" id="JAUEPO010000002">
    <property type="protein sequence ID" value="KAK3333414.1"/>
    <property type="molecule type" value="Genomic_DNA"/>
</dbReference>
<sequence length="431" mass="48111">MATKSMAPLPRHRILHQLRLEWESHHRRLVYKYNAVHSFLYEPDIKDLEGLAADMTLEQADFCCNKSVALYIMTAEETLFHRAYLLLEMLHNYLYDKWFRLYRRELEYGQFLARTIVPQNPSLPTGAGPGDVVDIVIPVHTAISNRAEEARLALKELEPSLQNKSVLEPRLPREYWRGLDRDRSLSSIIRHQEFFILQPLFRALAIVIRGESFNAQVLDIGQLSVVVIRTGVEEGLSAPISFDPIAHQISAYFHGPHGETAVETSLDTAVDFVMDLEEGEVAAFGLRPDPIASTRGLEDGCFRGLSLRHKAIRLGWARWGDDPLVGPSSQWVDLEKYEEKPGWSEREVELSAPTDANNGQAPILAINLPSASSVRTQSSLLLSGTIVCSLCILNAPASVWQPAPRGPYCSCPKISPTALGSLSGHVDPKTS</sequence>
<comment type="caution">
    <text evidence="1">The sequence shown here is derived from an EMBL/GenBank/DDBJ whole genome shotgun (WGS) entry which is preliminary data.</text>
</comment>
<evidence type="ECO:0000313" key="1">
    <source>
        <dbReference type="EMBL" id="KAK3333414.1"/>
    </source>
</evidence>
<reference evidence="1" key="2">
    <citation type="submission" date="2023-06" db="EMBL/GenBank/DDBJ databases">
        <authorList>
            <consortium name="Lawrence Berkeley National Laboratory"/>
            <person name="Haridas S."/>
            <person name="Hensen N."/>
            <person name="Bonometti L."/>
            <person name="Westerberg I."/>
            <person name="Brannstrom I.O."/>
            <person name="Guillou S."/>
            <person name="Cros-Aarteil S."/>
            <person name="Calhoun S."/>
            <person name="Kuo A."/>
            <person name="Mondo S."/>
            <person name="Pangilinan J."/>
            <person name="Riley R."/>
            <person name="Labutti K."/>
            <person name="Andreopoulos B."/>
            <person name="Lipzen A."/>
            <person name="Chen C."/>
            <person name="Yanf M."/>
            <person name="Daum C."/>
            <person name="Ng V."/>
            <person name="Clum A."/>
            <person name="Steindorff A."/>
            <person name="Ohm R."/>
            <person name="Martin F."/>
            <person name="Silar P."/>
            <person name="Natvig D."/>
            <person name="Lalanne C."/>
            <person name="Gautier V."/>
            <person name="Ament-Velasquez S.L."/>
            <person name="Kruys A."/>
            <person name="Hutchinson M.I."/>
            <person name="Powell A.J."/>
            <person name="Barry K."/>
            <person name="Miller A.N."/>
            <person name="Grigoriev I.V."/>
            <person name="Debuchy R."/>
            <person name="Gladieux P."/>
            <person name="Thoren M.H."/>
            <person name="Johannesson H."/>
        </authorList>
    </citation>
    <scope>NUCLEOTIDE SEQUENCE</scope>
    <source>
        <strain evidence="1">SMH4131-1</strain>
    </source>
</reference>
<evidence type="ECO:0000313" key="2">
    <source>
        <dbReference type="Proteomes" id="UP001286456"/>
    </source>
</evidence>
<keyword evidence="2" id="KW-1185">Reference proteome</keyword>
<name>A0AAE0IY81_9PEZI</name>
<dbReference type="Proteomes" id="UP001286456">
    <property type="component" value="Unassembled WGS sequence"/>
</dbReference>
<reference evidence="1" key="1">
    <citation type="journal article" date="2023" name="Mol. Phylogenet. Evol.">
        <title>Genome-scale phylogeny and comparative genomics of the fungal order Sordariales.</title>
        <authorList>
            <person name="Hensen N."/>
            <person name="Bonometti L."/>
            <person name="Westerberg I."/>
            <person name="Brannstrom I.O."/>
            <person name="Guillou S."/>
            <person name="Cros-Aarteil S."/>
            <person name="Calhoun S."/>
            <person name="Haridas S."/>
            <person name="Kuo A."/>
            <person name="Mondo S."/>
            <person name="Pangilinan J."/>
            <person name="Riley R."/>
            <person name="LaButti K."/>
            <person name="Andreopoulos B."/>
            <person name="Lipzen A."/>
            <person name="Chen C."/>
            <person name="Yan M."/>
            <person name="Daum C."/>
            <person name="Ng V."/>
            <person name="Clum A."/>
            <person name="Steindorff A."/>
            <person name="Ohm R.A."/>
            <person name="Martin F."/>
            <person name="Silar P."/>
            <person name="Natvig D.O."/>
            <person name="Lalanne C."/>
            <person name="Gautier V."/>
            <person name="Ament-Velasquez S.L."/>
            <person name="Kruys A."/>
            <person name="Hutchinson M.I."/>
            <person name="Powell A.J."/>
            <person name="Barry K."/>
            <person name="Miller A.N."/>
            <person name="Grigoriev I.V."/>
            <person name="Debuchy R."/>
            <person name="Gladieux P."/>
            <person name="Hiltunen Thoren M."/>
            <person name="Johannesson H."/>
        </authorList>
    </citation>
    <scope>NUCLEOTIDE SEQUENCE</scope>
    <source>
        <strain evidence="1">SMH4131-1</strain>
    </source>
</reference>